<feature type="domain" description="Metallo-beta-lactamase" evidence="3">
    <location>
        <begin position="47"/>
        <end position="238"/>
    </location>
</feature>
<dbReference type="InterPro" id="IPR036866">
    <property type="entry name" value="RibonucZ/Hydroxyglut_hydro"/>
</dbReference>
<reference evidence="4 5" key="1">
    <citation type="submission" date="2019-07" db="EMBL/GenBank/DDBJ databases">
        <title>Whole genome shotgun sequence of Cellulomonas persica NBRC 101101.</title>
        <authorList>
            <person name="Hosoyama A."/>
            <person name="Uohara A."/>
            <person name="Ohji S."/>
            <person name="Ichikawa N."/>
        </authorList>
    </citation>
    <scope>NUCLEOTIDE SEQUENCE [LARGE SCALE GENOMIC DNA]</scope>
    <source>
        <strain evidence="4 5">NBRC 101101</strain>
    </source>
</reference>
<evidence type="ECO:0000256" key="2">
    <source>
        <dbReference type="SAM" id="MobiDB-lite"/>
    </source>
</evidence>
<accession>A0A510UW82</accession>
<evidence type="ECO:0000256" key="1">
    <source>
        <dbReference type="ARBA" id="ARBA00022801"/>
    </source>
</evidence>
<evidence type="ECO:0000313" key="4">
    <source>
        <dbReference type="EMBL" id="GEK18819.1"/>
    </source>
</evidence>
<sequence>MTELTSPDVVSSLAEGGPTPGLDPTPDVVATWVGGPTVRLSYAGLTFLTDPTFDPAPAEYPGPVTLHKLVGPAVAVDELGALDVVLLSHDQHADNLDMAGRALLADVPVVLSTPDAAARVPGVRGLAPWEQVVLDGDVRVTAVPARHGPQGAEPLSGAVTGFVLEAHAWPTVYVSGDNASIDVVDQVARRFPQIGLAVLFVGGANVGRFGAEPVTLDALRAAAVVELLAPARVVPVHHTDWSHFVEPLSTLVERLERGARSDRLVVLERGRPTAV</sequence>
<proteinExistence type="predicted"/>
<gene>
    <name evidence="4" type="ORF">CPE01_25520</name>
</gene>
<name>A0A510UW82_9CELL</name>
<dbReference type="InterPro" id="IPR001279">
    <property type="entry name" value="Metallo-B-lactamas"/>
</dbReference>
<dbReference type="OrthoDB" id="3204284at2"/>
<dbReference type="Proteomes" id="UP000321386">
    <property type="component" value="Unassembled WGS sequence"/>
</dbReference>
<evidence type="ECO:0000259" key="3">
    <source>
        <dbReference type="Pfam" id="PF12706"/>
    </source>
</evidence>
<dbReference type="RefSeq" id="WP_146807211.1">
    <property type="nucleotide sequence ID" value="NZ_BJUA01000013.1"/>
</dbReference>
<dbReference type="InterPro" id="IPR050114">
    <property type="entry name" value="UPF0173_UPF0282_UlaG_hydrolase"/>
</dbReference>
<dbReference type="GO" id="GO:0016787">
    <property type="term" value="F:hydrolase activity"/>
    <property type="evidence" value="ECO:0007669"/>
    <property type="project" value="UniProtKB-KW"/>
</dbReference>
<evidence type="ECO:0000313" key="5">
    <source>
        <dbReference type="Proteomes" id="UP000321386"/>
    </source>
</evidence>
<dbReference type="PANTHER" id="PTHR43546">
    <property type="entry name" value="UPF0173 METAL-DEPENDENT HYDROLASE MJ1163-RELATED"/>
    <property type="match status" value="1"/>
</dbReference>
<organism evidence="4 5">
    <name type="scientific">Cellulomonas persica</name>
    <dbReference type="NCBI Taxonomy" id="76861"/>
    <lineage>
        <taxon>Bacteria</taxon>
        <taxon>Bacillati</taxon>
        <taxon>Actinomycetota</taxon>
        <taxon>Actinomycetes</taxon>
        <taxon>Micrococcales</taxon>
        <taxon>Cellulomonadaceae</taxon>
        <taxon>Cellulomonas</taxon>
    </lineage>
</organism>
<dbReference type="SUPFAM" id="SSF56281">
    <property type="entry name" value="Metallo-hydrolase/oxidoreductase"/>
    <property type="match status" value="1"/>
</dbReference>
<dbReference type="Pfam" id="PF12706">
    <property type="entry name" value="Lactamase_B_2"/>
    <property type="match status" value="1"/>
</dbReference>
<dbReference type="AlphaFoldDB" id="A0A510UW82"/>
<dbReference type="PANTHER" id="PTHR43546:SF9">
    <property type="entry name" value="L-ASCORBATE-6-PHOSPHATE LACTONASE ULAG-RELATED"/>
    <property type="match status" value="1"/>
</dbReference>
<comment type="caution">
    <text evidence="4">The sequence shown here is derived from an EMBL/GenBank/DDBJ whole genome shotgun (WGS) entry which is preliminary data.</text>
</comment>
<keyword evidence="1 4" id="KW-0378">Hydrolase</keyword>
<feature type="region of interest" description="Disordered" evidence="2">
    <location>
        <begin position="1"/>
        <end position="25"/>
    </location>
</feature>
<keyword evidence="5" id="KW-1185">Reference proteome</keyword>
<feature type="compositionally biased region" description="Low complexity" evidence="2">
    <location>
        <begin position="16"/>
        <end position="25"/>
    </location>
</feature>
<dbReference type="EMBL" id="BJUA01000013">
    <property type="protein sequence ID" value="GEK18819.1"/>
    <property type="molecule type" value="Genomic_DNA"/>
</dbReference>
<dbReference type="Gene3D" id="3.60.15.10">
    <property type="entry name" value="Ribonuclease Z/Hydroxyacylglutathione hydrolase-like"/>
    <property type="match status" value="1"/>
</dbReference>
<protein>
    <submittedName>
        <fullName evidence="4">MBL fold metallo-hydrolase</fullName>
    </submittedName>
</protein>